<reference evidence="2" key="1">
    <citation type="journal article" date="2023" name="Nat. Plants">
        <title>Single-cell RNA sequencing provides a high-resolution roadmap for understanding the multicellular compartmentation of specialized metabolism.</title>
        <authorList>
            <person name="Sun S."/>
            <person name="Shen X."/>
            <person name="Li Y."/>
            <person name="Li Y."/>
            <person name="Wang S."/>
            <person name="Li R."/>
            <person name="Zhang H."/>
            <person name="Shen G."/>
            <person name="Guo B."/>
            <person name="Wei J."/>
            <person name="Xu J."/>
            <person name="St-Pierre B."/>
            <person name="Chen S."/>
            <person name="Sun C."/>
        </authorList>
    </citation>
    <scope>NUCLEOTIDE SEQUENCE [LARGE SCALE GENOMIC DNA]</scope>
</reference>
<keyword evidence="2" id="KW-1185">Reference proteome</keyword>
<gene>
    <name evidence="1" type="ORF">M9H77_12394</name>
</gene>
<proteinExistence type="predicted"/>
<evidence type="ECO:0000313" key="1">
    <source>
        <dbReference type="EMBL" id="KAI5672030.1"/>
    </source>
</evidence>
<dbReference type="Proteomes" id="UP001060085">
    <property type="component" value="Linkage Group LG03"/>
</dbReference>
<comment type="caution">
    <text evidence="1">The sequence shown here is derived from an EMBL/GenBank/DDBJ whole genome shotgun (WGS) entry which is preliminary data.</text>
</comment>
<protein>
    <submittedName>
        <fullName evidence="1">Uncharacterized protein</fullName>
    </submittedName>
</protein>
<accession>A0ACC0BHC2</accession>
<evidence type="ECO:0000313" key="2">
    <source>
        <dbReference type="Proteomes" id="UP001060085"/>
    </source>
</evidence>
<organism evidence="1 2">
    <name type="scientific">Catharanthus roseus</name>
    <name type="common">Madagascar periwinkle</name>
    <name type="synonym">Vinca rosea</name>
    <dbReference type="NCBI Taxonomy" id="4058"/>
    <lineage>
        <taxon>Eukaryota</taxon>
        <taxon>Viridiplantae</taxon>
        <taxon>Streptophyta</taxon>
        <taxon>Embryophyta</taxon>
        <taxon>Tracheophyta</taxon>
        <taxon>Spermatophyta</taxon>
        <taxon>Magnoliopsida</taxon>
        <taxon>eudicotyledons</taxon>
        <taxon>Gunneridae</taxon>
        <taxon>Pentapetalae</taxon>
        <taxon>asterids</taxon>
        <taxon>lamiids</taxon>
        <taxon>Gentianales</taxon>
        <taxon>Apocynaceae</taxon>
        <taxon>Rauvolfioideae</taxon>
        <taxon>Vinceae</taxon>
        <taxon>Catharanthinae</taxon>
        <taxon>Catharanthus</taxon>
    </lineage>
</organism>
<dbReference type="EMBL" id="CM044703">
    <property type="protein sequence ID" value="KAI5672030.1"/>
    <property type="molecule type" value="Genomic_DNA"/>
</dbReference>
<sequence length="102" mass="11393">MALNVEHASQLETFKRFRIYVLQKAGAALEVLGEVLDAIDTRHPQAAKDEFTLDLVEQCSFQKQRVMHLAITSRFYGAEPESGPGAFLSSLLFMDPVAVPFH</sequence>
<name>A0ACC0BHC2_CATRO</name>